<name>A0A0M3HXZ4_ASCLU</name>
<accession>A0A0M3HXZ4</accession>
<evidence type="ECO:0000313" key="2">
    <source>
        <dbReference type="WBParaSite" id="ALUE_0000829701-mRNA-1"/>
    </source>
</evidence>
<keyword evidence="1" id="KW-1185">Reference proteome</keyword>
<reference evidence="2" key="1">
    <citation type="submission" date="2017-02" db="UniProtKB">
        <authorList>
            <consortium name="WormBaseParasite"/>
        </authorList>
    </citation>
    <scope>IDENTIFICATION</scope>
</reference>
<dbReference type="AlphaFoldDB" id="A0A0M3HXZ4"/>
<dbReference type="Proteomes" id="UP000036681">
    <property type="component" value="Unplaced"/>
</dbReference>
<organism evidence="1 2">
    <name type="scientific">Ascaris lumbricoides</name>
    <name type="common">Giant roundworm</name>
    <dbReference type="NCBI Taxonomy" id="6252"/>
    <lineage>
        <taxon>Eukaryota</taxon>
        <taxon>Metazoa</taxon>
        <taxon>Ecdysozoa</taxon>
        <taxon>Nematoda</taxon>
        <taxon>Chromadorea</taxon>
        <taxon>Rhabditida</taxon>
        <taxon>Spirurina</taxon>
        <taxon>Ascaridomorpha</taxon>
        <taxon>Ascaridoidea</taxon>
        <taxon>Ascarididae</taxon>
        <taxon>Ascaris</taxon>
    </lineage>
</organism>
<protein>
    <submittedName>
        <fullName evidence="2">Ketoacyl-synt_C domain-containing protein</fullName>
    </submittedName>
</protein>
<evidence type="ECO:0000313" key="1">
    <source>
        <dbReference type="Proteomes" id="UP000036681"/>
    </source>
</evidence>
<dbReference type="WBParaSite" id="ALUE_0000829701-mRNA-1">
    <property type="protein sequence ID" value="ALUE_0000829701-mRNA-1"/>
    <property type="gene ID" value="ALUE_0000829701"/>
</dbReference>
<sequence length="66" mass="7099">MRVLKANSKELQICPHTSAVEVGHGKGNDALAAFCRMRRREVRATAALWASAGQPANCVHRGAQAE</sequence>
<proteinExistence type="predicted"/>